<gene>
    <name evidence="1" type="ORF">GMARGA_LOCUS9101</name>
</gene>
<reference evidence="1 2" key="1">
    <citation type="submission" date="2021-06" db="EMBL/GenBank/DDBJ databases">
        <authorList>
            <person name="Kallberg Y."/>
            <person name="Tangrot J."/>
            <person name="Rosling A."/>
        </authorList>
    </citation>
    <scope>NUCLEOTIDE SEQUENCE [LARGE SCALE GENOMIC DNA]</scope>
    <source>
        <strain evidence="1 2">120-4 pot B 10/14</strain>
    </source>
</reference>
<comment type="caution">
    <text evidence="1">The sequence shown here is derived from an EMBL/GenBank/DDBJ whole genome shotgun (WGS) entry which is preliminary data.</text>
</comment>
<name>A0ABN7UPF6_GIGMA</name>
<evidence type="ECO:0000313" key="2">
    <source>
        <dbReference type="Proteomes" id="UP000789901"/>
    </source>
</evidence>
<evidence type="ECO:0000313" key="1">
    <source>
        <dbReference type="EMBL" id="CAG8646055.1"/>
    </source>
</evidence>
<dbReference type="EMBL" id="CAJVQB010004801">
    <property type="protein sequence ID" value="CAG8646055.1"/>
    <property type="molecule type" value="Genomic_DNA"/>
</dbReference>
<dbReference type="Proteomes" id="UP000789901">
    <property type="component" value="Unassembled WGS sequence"/>
</dbReference>
<feature type="non-terminal residue" evidence="1">
    <location>
        <position position="160"/>
    </location>
</feature>
<sequence>MFAEYAGIWYPDLGNLQGLQKLENFEYNKGNQYYNNPEDTYYHFYIQLFQDLYNLGNYHEIQKPYDQFQSIQYSVVLDSVNSLYVQDHNQDAYDASYIQFFHNDDFDNYYIHELCDYDLNALLSDSNNGEEHIDNINVGLWIREQETETCQILFAFLIEN</sequence>
<proteinExistence type="predicted"/>
<accession>A0ABN7UPF6</accession>
<organism evidence="1 2">
    <name type="scientific">Gigaspora margarita</name>
    <dbReference type="NCBI Taxonomy" id="4874"/>
    <lineage>
        <taxon>Eukaryota</taxon>
        <taxon>Fungi</taxon>
        <taxon>Fungi incertae sedis</taxon>
        <taxon>Mucoromycota</taxon>
        <taxon>Glomeromycotina</taxon>
        <taxon>Glomeromycetes</taxon>
        <taxon>Diversisporales</taxon>
        <taxon>Gigasporaceae</taxon>
        <taxon>Gigaspora</taxon>
    </lineage>
</organism>
<keyword evidence="2" id="KW-1185">Reference proteome</keyword>
<protein>
    <submittedName>
        <fullName evidence="1">39422_t:CDS:1</fullName>
    </submittedName>
</protein>